<dbReference type="EMBL" id="CACRUO010000065">
    <property type="protein sequence ID" value="VYU55589.1"/>
    <property type="molecule type" value="Genomic_DNA"/>
</dbReference>
<proteinExistence type="inferred from homology"/>
<protein>
    <submittedName>
        <fullName evidence="6">EcoKI restriction-modification system protein HsdS</fullName>
    </submittedName>
</protein>
<feature type="coiled-coil region" evidence="4">
    <location>
        <begin position="182"/>
        <end position="209"/>
    </location>
</feature>
<dbReference type="GO" id="GO:0009307">
    <property type="term" value="P:DNA restriction-modification system"/>
    <property type="evidence" value="ECO:0007669"/>
    <property type="project" value="UniProtKB-KW"/>
</dbReference>
<evidence type="ECO:0000256" key="4">
    <source>
        <dbReference type="SAM" id="Coils"/>
    </source>
</evidence>
<evidence type="ECO:0000259" key="5">
    <source>
        <dbReference type="Pfam" id="PF01420"/>
    </source>
</evidence>
<evidence type="ECO:0000256" key="3">
    <source>
        <dbReference type="ARBA" id="ARBA00023125"/>
    </source>
</evidence>
<sequence length="415" mass="48074">MSKQNQHKPNVPELRFPEFSGEWEEKKVKEEFKVVSGSTPLRSKREYFDDNGIPWIKTMDLNNSEINAVSERISKMALNELNLKVLPKNTILIAMYGGFNQIGRTGLLTFESTINQAISALLDIKQKHNSYFFQYYFNHNVNKWRRYAASSRKDPNITKKDIESFKIVFPSYNEQKRIGDFFSKLDRQIELEEKKLALLEEQKKGYMQKIFSQELRFKDENGNEYPEWEEKRLGEIAKITRGLTYKPSDVRCNGVRVLRSSNIINNKFYMHHDDVFVDDKIVKIPFVNNGDILITAANGSPRLVGKHALINKLSNNSVAGGFMYTLKAENTKFIQTWMYTTEYQRIITKVQGGNGSIGNLSKKDLETGLITVPSTEEQVKIGSFFEKIDGIILKNLQKTQRMQDMKKSLLQQIYL</sequence>
<feature type="domain" description="Type I restriction modification DNA specificity" evidence="5">
    <location>
        <begin position="227"/>
        <end position="398"/>
    </location>
</feature>
<keyword evidence="4" id="KW-0175">Coiled coil</keyword>
<evidence type="ECO:0000256" key="1">
    <source>
        <dbReference type="ARBA" id="ARBA00010923"/>
    </source>
</evidence>
<dbReference type="InterPro" id="IPR044946">
    <property type="entry name" value="Restrct_endonuc_typeI_TRD_sf"/>
</dbReference>
<evidence type="ECO:0000256" key="2">
    <source>
        <dbReference type="ARBA" id="ARBA00022747"/>
    </source>
</evidence>
<dbReference type="SUPFAM" id="SSF116734">
    <property type="entry name" value="DNA methylase specificity domain"/>
    <property type="match status" value="2"/>
</dbReference>
<name>A0A6N3FVE1_STASI</name>
<keyword evidence="3" id="KW-0238">DNA-binding</keyword>
<dbReference type="GO" id="GO:0003677">
    <property type="term" value="F:DNA binding"/>
    <property type="evidence" value="ECO:0007669"/>
    <property type="project" value="UniProtKB-KW"/>
</dbReference>
<dbReference type="Gene3D" id="3.90.220.20">
    <property type="entry name" value="DNA methylase specificity domains"/>
    <property type="match status" value="2"/>
</dbReference>
<dbReference type="Pfam" id="PF01420">
    <property type="entry name" value="Methylase_S"/>
    <property type="match status" value="2"/>
</dbReference>
<evidence type="ECO:0000313" key="6">
    <source>
        <dbReference type="EMBL" id="VYU55589.1"/>
    </source>
</evidence>
<dbReference type="PANTHER" id="PTHR30408">
    <property type="entry name" value="TYPE-1 RESTRICTION ENZYME ECOKI SPECIFICITY PROTEIN"/>
    <property type="match status" value="1"/>
</dbReference>
<dbReference type="Gene3D" id="1.10.287.1120">
    <property type="entry name" value="Bipartite methylase S protein"/>
    <property type="match status" value="1"/>
</dbReference>
<comment type="similarity">
    <text evidence="1">Belongs to the type-I restriction system S methylase family.</text>
</comment>
<organism evidence="6">
    <name type="scientific">Staphylococcus simulans</name>
    <dbReference type="NCBI Taxonomy" id="1286"/>
    <lineage>
        <taxon>Bacteria</taxon>
        <taxon>Bacillati</taxon>
        <taxon>Bacillota</taxon>
        <taxon>Bacilli</taxon>
        <taxon>Bacillales</taxon>
        <taxon>Staphylococcaceae</taxon>
        <taxon>Staphylococcus</taxon>
    </lineage>
</organism>
<dbReference type="CDD" id="cd17276">
    <property type="entry name" value="RMtype1_S_Sau1132ORF3780P-TRD1-CR1_like"/>
    <property type="match status" value="1"/>
</dbReference>
<dbReference type="AlphaFoldDB" id="A0A6N3FVE1"/>
<dbReference type="RefSeq" id="WP_002480173.1">
    <property type="nucleotide sequence ID" value="NZ_CACRUO010000065.1"/>
</dbReference>
<dbReference type="PANTHER" id="PTHR30408:SF12">
    <property type="entry name" value="TYPE I RESTRICTION ENZYME MJAVIII SPECIFICITY SUBUNIT"/>
    <property type="match status" value="1"/>
</dbReference>
<keyword evidence="2" id="KW-0680">Restriction system</keyword>
<feature type="domain" description="Type I restriction modification DNA specificity" evidence="5">
    <location>
        <begin position="22"/>
        <end position="200"/>
    </location>
</feature>
<dbReference type="InterPro" id="IPR000055">
    <property type="entry name" value="Restrct_endonuc_typeI_TRD"/>
</dbReference>
<gene>
    <name evidence="6" type="ORF">SSLFYP27_02649</name>
</gene>
<reference evidence="6" key="1">
    <citation type="submission" date="2019-11" db="EMBL/GenBank/DDBJ databases">
        <authorList>
            <person name="Feng L."/>
        </authorList>
    </citation>
    <scope>NUCLEOTIDE SEQUENCE</scope>
    <source>
        <strain evidence="6">SsimulansLFYP27</strain>
    </source>
</reference>
<dbReference type="InterPro" id="IPR052021">
    <property type="entry name" value="Type-I_RS_S_subunit"/>
</dbReference>
<accession>A0A6N3FVE1</accession>